<dbReference type="KEGG" id="fal:FRAAL1519"/>
<reference evidence="2 3" key="1">
    <citation type="journal article" date="2007" name="Genome Res.">
        <title>Genome characteristics of facultatively symbiotic Frankia sp. strains reflect host range and host plant biogeography.</title>
        <authorList>
            <person name="Normand P."/>
            <person name="Lapierre P."/>
            <person name="Tisa L.S."/>
            <person name="Gogarten J.P."/>
            <person name="Alloisio N."/>
            <person name="Bagnarol E."/>
            <person name="Bassi C.A."/>
            <person name="Berry A.M."/>
            <person name="Bickhart D.M."/>
            <person name="Choisne N."/>
            <person name="Couloux A."/>
            <person name="Cournoyer B."/>
            <person name="Cruveiller S."/>
            <person name="Daubin V."/>
            <person name="Demange N."/>
            <person name="Francino M.P."/>
            <person name="Goltsman E."/>
            <person name="Huang Y."/>
            <person name="Kopp O.R."/>
            <person name="Labarre L."/>
            <person name="Lapidus A."/>
            <person name="Lavire C."/>
            <person name="Marechal J."/>
            <person name="Martinez M."/>
            <person name="Mastronunzio J.E."/>
            <person name="Mullin B.C."/>
            <person name="Niemann J."/>
            <person name="Pujic P."/>
            <person name="Rawnsley T."/>
            <person name="Rouy Z."/>
            <person name="Schenowitz C."/>
            <person name="Sellstedt A."/>
            <person name="Tavares F."/>
            <person name="Tomkins J.P."/>
            <person name="Vallenet D."/>
            <person name="Valverde C."/>
            <person name="Wall L.G."/>
            <person name="Wang Y."/>
            <person name="Medigue C."/>
            <person name="Benson D.R."/>
        </authorList>
    </citation>
    <scope>NUCLEOTIDE SEQUENCE [LARGE SCALE GENOMIC DNA]</scope>
    <source>
        <strain evidence="3">DSM 45986 / CECT 9034 / ACN14a</strain>
    </source>
</reference>
<feature type="region of interest" description="Disordered" evidence="1">
    <location>
        <begin position="1"/>
        <end position="31"/>
    </location>
</feature>
<evidence type="ECO:0000256" key="1">
    <source>
        <dbReference type="SAM" id="MobiDB-lite"/>
    </source>
</evidence>
<keyword evidence="3" id="KW-1185">Reference proteome</keyword>
<dbReference type="Proteomes" id="UP000000657">
    <property type="component" value="Chromosome"/>
</dbReference>
<organism evidence="2 3">
    <name type="scientific">Frankia alni (strain DSM 45986 / CECT 9034 / ACN14a)</name>
    <dbReference type="NCBI Taxonomy" id="326424"/>
    <lineage>
        <taxon>Bacteria</taxon>
        <taxon>Bacillati</taxon>
        <taxon>Actinomycetota</taxon>
        <taxon>Actinomycetes</taxon>
        <taxon>Frankiales</taxon>
        <taxon>Frankiaceae</taxon>
        <taxon>Frankia</taxon>
    </lineage>
</organism>
<accession>Q0RQJ9</accession>
<name>Q0RQJ9_FRAAA</name>
<dbReference type="AlphaFoldDB" id="Q0RQJ9"/>
<gene>
    <name evidence="2" type="ordered locus">FRAAL1519</name>
</gene>
<dbReference type="EMBL" id="CT573213">
    <property type="protein sequence ID" value="CAJ60175.1"/>
    <property type="molecule type" value="Genomic_DNA"/>
</dbReference>
<proteinExistence type="predicted"/>
<dbReference type="HOGENOM" id="CLU_2897593_0_0_11"/>
<evidence type="ECO:0000313" key="3">
    <source>
        <dbReference type="Proteomes" id="UP000000657"/>
    </source>
</evidence>
<evidence type="ECO:0000313" key="2">
    <source>
        <dbReference type="EMBL" id="CAJ60175.1"/>
    </source>
</evidence>
<sequence>MSRDVAVTPLCRRDARKTPPRSIPATGGRGVCRIGEDDEECRSLMKEFIEAEPTLWSEDIGD</sequence>
<protein>
    <submittedName>
        <fullName evidence="2">Uncharacterized protein</fullName>
    </submittedName>
</protein>